<dbReference type="KEGG" id="spha:D3Y57_03510"/>
<dbReference type="SUPFAM" id="SSF56801">
    <property type="entry name" value="Acetyl-CoA synthetase-like"/>
    <property type="match status" value="1"/>
</dbReference>
<name>A0A494TCY6_SPHPE</name>
<protein>
    <submittedName>
        <fullName evidence="5">Long-chain fatty acid--CoA ligase</fullName>
    </submittedName>
</protein>
<dbReference type="OrthoDB" id="9803968at2"/>
<accession>A0A494TCY6</accession>
<proteinExistence type="inferred from homology"/>
<dbReference type="InterPro" id="IPR020845">
    <property type="entry name" value="AMP-binding_CS"/>
</dbReference>
<dbReference type="EMBL" id="CP032828">
    <property type="protein sequence ID" value="AYJ85114.1"/>
    <property type="molecule type" value="Genomic_DNA"/>
</dbReference>
<dbReference type="InterPro" id="IPR042099">
    <property type="entry name" value="ANL_N_sf"/>
</dbReference>
<dbReference type="InterPro" id="IPR025110">
    <property type="entry name" value="AMP-bd_C"/>
</dbReference>
<feature type="domain" description="AMP-dependent synthetase/ligase" evidence="3">
    <location>
        <begin position="26"/>
        <end position="397"/>
    </location>
</feature>
<dbReference type="Pfam" id="PF13193">
    <property type="entry name" value="AMP-binding_C"/>
    <property type="match status" value="1"/>
</dbReference>
<dbReference type="AlphaFoldDB" id="A0A494TCY6"/>
<feature type="domain" description="AMP-binding enzyme C-terminal" evidence="4">
    <location>
        <begin position="446"/>
        <end position="521"/>
    </location>
</feature>
<dbReference type="InterPro" id="IPR045851">
    <property type="entry name" value="AMP-bd_C_sf"/>
</dbReference>
<dbReference type="GO" id="GO:0006631">
    <property type="term" value="P:fatty acid metabolic process"/>
    <property type="evidence" value="ECO:0007669"/>
    <property type="project" value="TreeGrafter"/>
</dbReference>
<dbReference type="Gene3D" id="3.40.50.12780">
    <property type="entry name" value="N-terminal domain of ligase-like"/>
    <property type="match status" value="1"/>
</dbReference>
<geneLocation type="plasmid" evidence="5">
    <name>unnamed1</name>
</geneLocation>
<comment type="similarity">
    <text evidence="1">Belongs to the ATP-dependent AMP-binding enzyme family.</text>
</comment>
<dbReference type="InterPro" id="IPR000873">
    <property type="entry name" value="AMP-dep_synth/lig_dom"/>
</dbReference>
<dbReference type="Pfam" id="PF00501">
    <property type="entry name" value="AMP-binding"/>
    <property type="match status" value="1"/>
</dbReference>
<dbReference type="PANTHER" id="PTHR43201">
    <property type="entry name" value="ACYL-COA SYNTHETASE"/>
    <property type="match status" value="1"/>
</dbReference>
<dbReference type="PANTHER" id="PTHR43201:SF5">
    <property type="entry name" value="MEDIUM-CHAIN ACYL-COA LIGASE ACSF2, MITOCHONDRIAL"/>
    <property type="match status" value="1"/>
</dbReference>
<organism evidence="5 6">
    <name type="scientific">Sphingomonas paeninsulae</name>
    <dbReference type="NCBI Taxonomy" id="2319844"/>
    <lineage>
        <taxon>Bacteria</taxon>
        <taxon>Pseudomonadati</taxon>
        <taxon>Pseudomonadota</taxon>
        <taxon>Alphaproteobacteria</taxon>
        <taxon>Sphingomonadales</taxon>
        <taxon>Sphingomonadaceae</taxon>
        <taxon>Sphingomonas</taxon>
    </lineage>
</organism>
<keyword evidence="5" id="KW-0614">Plasmid</keyword>
<gene>
    <name evidence="5" type="ORF">D3Y57_03510</name>
</gene>
<dbReference type="PROSITE" id="PS00455">
    <property type="entry name" value="AMP_BINDING"/>
    <property type="match status" value="1"/>
</dbReference>
<keyword evidence="6" id="KW-1185">Reference proteome</keyword>
<evidence type="ECO:0000256" key="2">
    <source>
        <dbReference type="ARBA" id="ARBA00022598"/>
    </source>
</evidence>
<evidence type="ECO:0000259" key="3">
    <source>
        <dbReference type="Pfam" id="PF00501"/>
    </source>
</evidence>
<evidence type="ECO:0000259" key="4">
    <source>
        <dbReference type="Pfam" id="PF13193"/>
    </source>
</evidence>
<evidence type="ECO:0000256" key="1">
    <source>
        <dbReference type="ARBA" id="ARBA00006432"/>
    </source>
</evidence>
<evidence type="ECO:0000313" key="6">
    <source>
        <dbReference type="Proteomes" id="UP000276254"/>
    </source>
</evidence>
<dbReference type="GO" id="GO:0031956">
    <property type="term" value="F:medium-chain fatty acid-CoA ligase activity"/>
    <property type="evidence" value="ECO:0007669"/>
    <property type="project" value="TreeGrafter"/>
</dbReference>
<reference evidence="5 6" key="1">
    <citation type="submission" date="2018-09" db="EMBL/GenBank/DDBJ databases">
        <title>Sphingomonas peninsula sp. nov., isolated from fildes peninsula, Antarctic soil.</title>
        <authorList>
            <person name="Yingchao G."/>
        </authorList>
    </citation>
    <scope>NUCLEOTIDE SEQUENCE [LARGE SCALE GENOMIC DNA]</scope>
    <source>
        <strain evidence="5 6">YZ-8</strain>
        <plasmid evidence="5 6">unnamed1</plasmid>
    </source>
</reference>
<evidence type="ECO:0000313" key="5">
    <source>
        <dbReference type="EMBL" id="AYJ85114.1"/>
    </source>
</evidence>
<keyword evidence="2 5" id="KW-0436">Ligase</keyword>
<dbReference type="Proteomes" id="UP000276254">
    <property type="component" value="Plasmid unnamed1"/>
</dbReference>
<dbReference type="Gene3D" id="3.30.300.30">
    <property type="match status" value="1"/>
</dbReference>
<dbReference type="RefSeq" id="WP_121151381.1">
    <property type="nucleotide sequence ID" value="NZ_CP032828.1"/>
</dbReference>
<sequence>MTTMATAHLDWPKTAPVPATLPALLAWNVATHADRDLLVIDEARITYAEVDARSAAFAAMLLTAGVGRGTRVGMLLPNGADFLVTFFALGRIGAVAVPVSTLSSPPELARIFRSAGFSLLISTDAYLGTNFIKRIETMLGASGPVIGSTDVPHLRQVWLWRGQAAWALSIAEELPTTPKETLTAAAEALVVPADTLAIIYTSGSTSEPKGVLHSHGTFLRSSRRWSASMPYRDADRLFVASPMFWVGGLITSLLTIMQTGGAVISSAKNGSAILDVIERERCTTLQVWPHLARQIADDPTFGTRDWSAMRAGSVLAMIPSERHPRNPNGFGFAMGMTETAGPHSIAMATIDDDHCGAMGLLAPGMEHRIVDSETGALLGEGEPGELHVRGDTLMLGYVGRERADTFDPDGWFATGDICSIRDEHLFFHGRRDAMIKTAGANVSPAEVEAALLTLPGIAEAHVLGVPDSVRGQIVGALLVPREGIVLNRETVLADARPLLSSYKIPRKLVIADTLPLTATNKLDRRAALRMLEEQG</sequence>